<sequence length="288" mass="32601">MVLNPRTRVVTTRRNSSNSSNTVGLPLVALRKPNKQAPQVPTPLRRANLIRKIPTLSSNNPHTRLSNIPRARRKVLMVHPPHMLAPRIKATCNHNIRTLPRAGTTRRRNPEQPITTSSSSSKIVALQALTDNRRLGMEVREQNIKINSSSMGTVQERTRTVANTEGSMQALERTLMEVEHLEHLEHLVRGGSEARLLEALREPLSVRSLGLARLEALSGVLSLGECWARRSIKPYGTLFPRLYKNDNTQKKKQRRHDILVKRRLGMTFFSSLHFPQGGRYFTNRGIFG</sequence>
<dbReference type="AlphaFoldDB" id="A0A292PQE8"/>
<organism evidence="1 2">
    <name type="scientific">Tuber aestivum</name>
    <name type="common">summer truffle</name>
    <dbReference type="NCBI Taxonomy" id="59557"/>
    <lineage>
        <taxon>Eukaryota</taxon>
        <taxon>Fungi</taxon>
        <taxon>Dikarya</taxon>
        <taxon>Ascomycota</taxon>
        <taxon>Pezizomycotina</taxon>
        <taxon>Pezizomycetes</taxon>
        <taxon>Pezizales</taxon>
        <taxon>Tuberaceae</taxon>
        <taxon>Tuber</taxon>
    </lineage>
</organism>
<name>A0A292PQE8_9PEZI</name>
<protein>
    <submittedName>
        <fullName evidence="1">Uncharacterized protein</fullName>
    </submittedName>
</protein>
<proteinExistence type="predicted"/>
<gene>
    <name evidence="1" type="ORF">GSTUAT00006186001</name>
</gene>
<accession>A0A292PQE8</accession>
<evidence type="ECO:0000313" key="1">
    <source>
        <dbReference type="EMBL" id="CUS09756.1"/>
    </source>
</evidence>
<evidence type="ECO:0000313" key="2">
    <source>
        <dbReference type="Proteomes" id="UP001412239"/>
    </source>
</evidence>
<reference evidence="1" key="1">
    <citation type="submission" date="2015-10" db="EMBL/GenBank/DDBJ databases">
        <authorList>
            <person name="Regsiter A."/>
            <person name="william w."/>
        </authorList>
    </citation>
    <scope>NUCLEOTIDE SEQUENCE</scope>
    <source>
        <strain evidence="1">Montdore</strain>
    </source>
</reference>
<dbReference type="EMBL" id="LN891071">
    <property type="protein sequence ID" value="CUS09756.1"/>
    <property type="molecule type" value="Genomic_DNA"/>
</dbReference>
<dbReference type="Proteomes" id="UP001412239">
    <property type="component" value="Unassembled WGS sequence"/>
</dbReference>
<keyword evidence="2" id="KW-1185">Reference proteome</keyword>